<dbReference type="RefSeq" id="XP_018073861.1">
    <property type="nucleotide sequence ID" value="XM_018209095.1"/>
</dbReference>
<evidence type="ECO:0000313" key="2">
    <source>
        <dbReference type="Proteomes" id="UP000070700"/>
    </source>
</evidence>
<dbReference type="SUPFAM" id="SSF51197">
    <property type="entry name" value="Clavaminate synthase-like"/>
    <property type="match status" value="1"/>
</dbReference>
<dbReference type="InterPro" id="IPR008775">
    <property type="entry name" value="Phytyl_CoA_dOase-like"/>
</dbReference>
<dbReference type="InParanoid" id="A0A194XH89"/>
<dbReference type="KEGG" id="psco:LY89DRAFT_581120"/>
<accession>A0A194XH89</accession>
<evidence type="ECO:0000313" key="1">
    <source>
        <dbReference type="EMBL" id="KUJ19506.1"/>
    </source>
</evidence>
<proteinExistence type="predicted"/>
<dbReference type="AlphaFoldDB" id="A0A194XH89"/>
<evidence type="ECO:0008006" key="3">
    <source>
        <dbReference type="Google" id="ProtNLM"/>
    </source>
</evidence>
<dbReference type="EMBL" id="KQ947411">
    <property type="protein sequence ID" value="KUJ19506.1"/>
    <property type="molecule type" value="Genomic_DNA"/>
</dbReference>
<dbReference type="Proteomes" id="UP000070700">
    <property type="component" value="Unassembled WGS sequence"/>
</dbReference>
<dbReference type="InterPro" id="IPR051961">
    <property type="entry name" value="Fungal_Metabolite_Diox"/>
</dbReference>
<dbReference type="OrthoDB" id="407832at2759"/>
<sequence>MGGATSTPQATTTPNVTSITLSPEELESKTLTSHHLQNALEALHRDGVLVLDNAISKAHLDVLNERMVPEAKTLYARTETHHNFGNGTGNIQQDAVVDKDYVFDDIIANPFAIAVTECMLGPKPRLRFQSANTAFKAEKRQPVHVDVHFDFPKMPFGFCININLIDVDPEHGSTEIWLGSHLDTSWQAEVEKSGSVIPVAMLERRKKISPPVQPVLPKGSLIIRDLRLWHAGMPNKTDDVRVMLVTIHFPAWYRTEQKVLLPESLKDKIEWGNLVPCVDWVPDGYDYLQGQHDHDFDLLP</sequence>
<reference evidence="1 2" key="1">
    <citation type="submission" date="2015-10" db="EMBL/GenBank/DDBJ databases">
        <title>Full genome of DAOMC 229536 Phialocephala scopiformis, a fungal endophyte of spruce producing the potent anti-insectan compound rugulosin.</title>
        <authorList>
            <consortium name="DOE Joint Genome Institute"/>
            <person name="Walker A.K."/>
            <person name="Frasz S.L."/>
            <person name="Seifert K.A."/>
            <person name="Miller J.D."/>
            <person name="Mondo S.J."/>
            <person name="Labutti K."/>
            <person name="Lipzen A."/>
            <person name="Dockter R."/>
            <person name="Kennedy M."/>
            <person name="Grigoriev I.V."/>
            <person name="Spatafora J.W."/>
        </authorList>
    </citation>
    <scope>NUCLEOTIDE SEQUENCE [LARGE SCALE GENOMIC DNA]</scope>
    <source>
        <strain evidence="1 2">CBS 120377</strain>
    </source>
</reference>
<dbReference type="Pfam" id="PF05721">
    <property type="entry name" value="PhyH"/>
    <property type="match status" value="1"/>
</dbReference>
<dbReference type="Gene3D" id="2.60.120.620">
    <property type="entry name" value="q2cbj1_9rhob like domain"/>
    <property type="match status" value="1"/>
</dbReference>
<organism evidence="1 2">
    <name type="scientific">Mollisia scopiformis</name>
    <name type="common">Conifer needle endophyte fungus</name>
    <name type="synonym">Phialocephala scopiformis</name>
    <dbReference type="NCBI Taxonomy" id="149040"/>
    <lineage>
        <taxon>Eukaryota</taxon>
        <taxon>Fungi</taxon>
        <taxon>Dikarya</taxon>
        <taxon>Ascomycota</taxon>
        <taxon>Pezizomycotina</taxon>
        <taxon>Leotiomycetes</taxon>
        <taxon>Helotiales</taxon>
        <taxon>Mollisiaceae</taxon>
        <taxon>Mollisia</taxon>
    </lineage>
</organism>
<dbReference type="PANTHER" id="PTHR37563">
    <property type="entry name" value="PHYTANOYL-COA DIOXYGENASE FAMILY PROTEIN (AFU_ORTHOLOGUE AFUA_2G03330)"/>
    <property type="match status" value="1"/>
</dbReference>
<protein>
    <recommendedName>
        <fullName evidence="3">Phytanoyl-CoA dioxygenase</fullName>
    </recommendedName>
</protein>
<keyword evidence="2" id="KW-1185">Reference proteome</keyword>
<dbReference type="PANTHER" id="PTHR37563:SF2">
    <property type="entry name" value="PHYTANOYL-COA DIOXYGENASE FAMILY PROTEIN (AFU_ORTHOLOGUE AFUA_2G03330)"/>
    <property type="match status" value="1"/>
</dbReference>
<dbReference type="GeneID" id="28818821"/>
<name>A0A194XH89_MOLSC</name>
<gene>
    <name evidence="1" type="ORF">LY89DRAFT_581120</name>
</gene>